<evidence type="ECO:0000259" key="9">
    <source>
        <dbReference type="PROSITE" id="PS50111"/>
    </source>
</evidence>
<dbReference type="Gene3D" id="6.10.340.10">
    <property type="match status" value="1"/>
</dbReference>
<comment type="caution">
    <text evidence="11">The sequence shown here is derived from an EMBL/GenBank/DDBJ whole genome shotgun (WGS) entry which is preliminary data.</text>
</comment>
<dbReference type="RefSeq" id="WP_390276158.1">
    <property type="nucleotide sequence ID" value="NZ_JBHRYH010000002.1"/>
</dbReference>
<keyword evidence="5 7" id="KW-0807">Transducer</keyword>
<proteinExistence type="inferred from homology"/>
<evidence type="ECO:0000256" key="6">
    <source>
        <dbReference type="ARBA" id="ARBA00029447"/>
    </source>
</evidence>
<dbReference type="PANTHER" id="PTHR32089">
    <property type="entry name" value="METHYL-ACCEPTING CHEMOTAXIS PROTEIN MCPB"/>
    <property type="match status" value="1"/>
</dbReference>
<sequence>MTLVQRLWLTVALTLACLLAVALSSGQQWLALRSEFAGYSRQQQLSSDLQTLKADVLSLSRADPLLPETASKLASVHGEVGRLLPAIAAALPADEGKLFASSAGKHWQSFHTNLQSALKIAESAPQDALSIPEQAYNMSIVPLVAQIDSRLQAGRQQQQQAEADMQQRMLQLGLWLLGPLLLASVVVVLSQVLLARRLKQQIAAMQRAADRLGEGDLSARLPQQGQDELSQAAGHINRFLDKLAELLHSVSRTAAASEREAHQVLALTSQVTGITQQQAGQSEQSRQSAQAIAGVSANIDRAIALALADSEQANDRASHARQLADTTAGTLQALSQRILGAVKETEQLKASISDIAQISTLIRDVAEQTNLLALNAAIEAARAGEQGRGFAVVADEVRKLSERTADATARIFDTLLRVEGATAALTGTMDTASQASSDSTRAQEALSTALQGVDAAMAGIHRVLQDVAASSGQQNSASQSILDHGEQVSSLASDIFQRMQQLAPAMQQLTSASQQLNQDLGWFRMQGV</sequence>
<organism evidence="11 12">
    <name type="scientific">Vogesella amnigena</name>
    <dbReference type="NCBI Taxonomy" id="1507449"/>
    <lineage>
        <taxon>Bacteria</taxon>
        <taxon>Pseudomonadati</taxon>
        <taxon>Pseudomonadota</taxon>
        <taxon>Betaproteobacteria</taxon>
        <taxon>Neisseriales</taxon>
        <taxon>Chromobacteriaceae</taxon>
        <taxon>Vogesella</taxon>
    </lineage>
</organism>
<dbReference type="Pfam" id="PF00015">
    <property type="entry name" value="MCPsignal"/>
    <property type="match status" value="1"/>
</dbReference>
<dbReference type="PANTHER" id="PTHR32089:SF119">
    <property type="entry name" value="METHYL-ACCEPTING CHEMOTAXIS PROTEIN CTPL"/>
    <property type="match status" value="1"/>
</dbReference>
<dbReference type="InterPro" id="IPR003660">
    <property type="entry name" value="HAMP_dom"/>
</dbReference>
<comment type="subcellular location">
    <subcellularLocation>
        <location evidence="1">Membrane</location>
        <topology evidence="1">Multi-pass membrane protein</topology>
    </subcellularLocation>
</comment>
<evidence type="ECO:0000256" key="3">
    <source>
        <dbReference type="ARBA" id="ARBA00022989"/>
    </source>
</evidence>
<dbReference type="EMBL" id="JBHRYH010000002">
    <property type="protein sequence ID" value="MFC3624767.1"/>
    <property type="molecule type" value="Genomic_DNA"/>
</dbReference>
<dbReference type="SUPFAM" id="SSF58104">
    <property type="entry name" value="Methyl-accepting chemotaxis protein (MCP) signaling domain"/>
    <property type="match status" value="1"/>
</dbReference>
<dbReference type="InterPro" id="IPR004089">
    <property type="entry name" value="MCPsignal_dom"/>
</dbReference>
<accession>A0ABV7TN14</accession>
<feature type="domain" description="Methyl-accepting transducer" evidence="9">
    <location>
        <begin position="253"/>
        <end position="489"/>
    </location>
</feature>
<dbReference type="PROSITE" id="PS51257">
    <property type="entry name" value="PROKAR_LIPOPROTEIN"/>
    <property type="match status" value="1"/>
</dbReference>
<evidence type="ECO:0000256" key="8">
    <source>
        <dbReference type="SAM" id="Phobius"/>
    </source>
</evidence>
<dbReference type="SMART" id="SM00304">
    <property type="entry name" value="HAMP"/>
    <property type="match status" value="1"/>
</dbReference>
<evidence type="ECO:0000259" key="10">
    <source>
        <dbReference type="PROSITE" id="PS50885"/>
    </source>
</evidence>
<reference evidence="12" key="1">
    <citation type="journal article" date="2019" name="Int. J. Syst. Evol. Microbiol.">
        <title>The Global Catalogue of Microorganisms (GCM) 10K type strain sequencing project: providing services to taxonomists for standard genome sequencing and annotation.</title>
        <authorList>
            <consortium name="The Broad Institute Genomics Platform"/>
            <consortium name="The Broad Institute Genome Sequencing Center for Infectious Disease"/>
            <person name="Wu L."/>
            <person name="Ma J."/>
        </authorList>
    </citation>
    <scope>NUCLEOTIDE SEQUENCE [LARGE SCALE GENOMIC DNA]</scope>
    <source>
        <strain evidence="12">KCTC 42195</strain>
    </source>
</reference>
<evidence type="ECO:0000256" key="1">
    <source>
        <dbReference type="ARBA" id="ARBA00004141"/>
    </source>
</evidence>
<protein>
    <submittedName>
        <fullName evidence="11">Methyl-accepting chemotaxis protein</fullName>
    </submittedName>
</protein>
<keyword evidence="4 8" id="KW-0472">Membrane</keyword>
<name>A0ABV7TN14_9NEIS</name>
<gene>
    <name evidence="11" type="ORF">ACFOKJ_01220</name>
</gene>
<keyword evidence="3 8" id="KW-1133">Transmembrane helix</keyword>
<dbReference type="PROSITE" id="PS50885">
    <property type="entry name" value="HAMP"/>
    <property type="match status" value="1"/>
</dbReference>
<feature type="domain" description="HAMP" evidence="10">
    <location>
        <begin position="196"/>
        <end position="248"/>
    </location>
</feature>
<keyword evidence="2 8" id="KW-0812">Transmembrane</keyword>
<evidence type="ECO:0000313" key="11">
    <source>
        <dbReference type="EMBL" id="MFC3624767.1"/>
    </source>
</evidence>
<dbReference type="Gene3D" id="1.10.287.950">
    <property type="entry name" value="Methyl-accepting chemotaxis protein"/>
    <property type="match status" value="1"/>
</dbReference>
<evidence type="ECO:0000256" key="2">
    <source>
        <dbReference type="ARBA" id="ARBA00022692"/>
    </source>
</evidence>
<evidence type="ECO:0000256" key="4">
    <source>
        <dbReference type="ARBA" id="ARBA00023136"/>
    </source>
</evidence>
<dbReference type="Proteomes" id="UP001595636">
    <property type="component" value="Unassembled WGS sequence"/>
</dbReference>
<dbReference type="SMART" id="SM00283">
    <property type="entry name" value="MA"/>
    <property type="match status" value="1"/>
</dbReference>
<comment type="similarity">
    <text evidence="6">Belongs to the methyl-accepting chemotaxis (MCP) protein family.</text>
</comment>
<dbReference type="Pfam" id="PF00672">
    <property type="entry name" value="HAMP"/>
    <property type="match status" value="1"/>
</dbReference>
<dbReference type="CDD" id="cd06225">
    <property type="entry name" value="HAMP"/>
    <property type="match status" value="1"/>
</dbReference>
<feature type="transmembrane region" description="Helical" evidence="8">
    <location>
        <begin position="172"/>
        <end position="195"/>
    </location>
</feature>
<keyword evidence="12" id="KW-1185">Reference proteome</keyword>
<dbReference type="PROSITE" id="PS50111">
    <property type="entry name" value="CHEMOTAXIS_TRANSDUC_2"/>
    <property type="match status" value="1"/>
</dbReference>
<evidence type="ECO:0000256" key="5">
    <source>
        <dbReference type="ARBA" id="ARBA00023224"/>
    </source>
</evidence>
<evidence type="ECO:0000256" key="7">
    <source>
        <dbReference type="PROSITE-ProRule" id="PRU00284"/>
    </source>
</evidence>
<evidence type="ECO:0000313" key="12">
    <source>
        <dbReference type="Proteomes" id="UP001595636"/>
    </source>
</evidence>